<evidence type="ECO:0000313" key="4">
    <source>
        <dbReference type="EMBL" id="GES38879.1"/>
    </source>
</evidence>
<sequence length="248" mass="26343">MTVPEPPDPETAAAPPRPAPSPPAHRWGLPAALVVLAVNLAGFTLGPVLAGEGFVAETYVLAIMAPTLLAGAAAVAFSVWRGCGPVADFGLPRSWPEFRNQLGIGLLGGGIALLGALILAAILVVALGIDAADSPLTALVGLPTVWKLLLVAWVWFGAPLGEELMFRGMLWGALERRPERWWGRPIGVLTITTVVFAMWHQEWWRLPVLLWGGAAMGFARLRGGSVFSSWVAHSLNNTLPALSLLFLL</sequence>
<dbReference type="EMBL" id="CP106982">
    <property type="protein sequence ID" value="UYF92301.1"/>
    <property type="molecule type" value="Genomic_DNA"/>
</dbReference>
<dbReference type="InterPro" id="IPR003675">
    <property type="entry name" value="Rce1/LyrA-like_dom"/>
</dbReference>
<dbReference type="EMBL" id="BLAH01000103">
    <property type="protein sequence ID" value="GES38879.1"/>
    <property type="molecule type" value="Genomic_DNA"/>
</dbReference>
<dbReference type="GO" id="GO:0004175">
    <property type="term" value="F:endopeptidase activity"/>
    <property type="evidence" value="ECO:0007669"/>
    <property type="project" value="UniProtKB-ARBA"/>
</dbReference>
<organism evidence="5 7">
    <name type="scientific">Rhodococcus aetherivorans</name>
    <dbReference type="NCBI Taxonomy" id="191292"/>
    <lineage>
        <taxon>Bacteria</taxon>
        <taxon>Bacillati</taxon>
        <taxon>Actinomycetota</taxon>
        <taxon>Actinomycetes</taxon>
        <taxon>Mycobacteriales</taxon>
        <taxon>Nocardiaceae</taxon>
        <taxon>Rhodococcus</taxon>
    </lineage>
</organism>
<reference evidence="4 6" key="1">
    <citation type="journal article" date="2018" name="Biodegradation">
        <title>1,4-Dioxane degradation characteristics of Rhodococcus aetherivorans JCM 14343.</title>
        <authorList>
            <person name="Inoue D."/>
            <person name="Tsunoda T."/>
            <person name="Yamamoto N."/>
            <person name="Ike M."/>
            <person name="Sei K."/>
        </authorList>
    </citation>
    <scope>NUCLEOTIDE SEQUENCE [LARGE SCALE GENOMIC DNA]</scope>
    <source>
        <strain evidence="4 6">JCM 14343</strain>
    </source>
</reference>
<dbReference type="Pfam" id="PF02517">
    <property type="entry name" value="Rce1-like"/>
    <property type="match status" value="1"/>
</dbReference>
<dbReference type="GeneID" id="83622266"/>
<keyword evidence="2" id="KW-1133">Transmembrane helix</keyword>
<evidence type="ECO:0000313" key="6">
    <source>
        <dbReference type="Proteomes" id="UP000325466"/>
    </source>
</evidence>
<dbReference type="GO" id="GO:0080120">
    <property type="term" value="P:CAAX-box protein maturation"/>
    <property type="evidence" value="ECO:0007669"/>
    <property type="project" value="UniProtKB-ARBA"/>
</dbReference>
<feature type="region of interest" description="Disordered" evidence="1">
    <location>
        <begin position="1"/>
        <end position="23"/>
    </location>
</feature>
<evidence type="ECO:0000313" key="7">
    <source>
        <dbReference type="Proteomes" id="UP001163947"/>
    </source>
</evidence>
<keyword evidence="5" id="KW-0645">Protease</keyword>
<dbReference type="AlphaFoldDB" id="A0A059MRU5"/>
<dbReference type="RefSeq" id="WP_006933689.1">
    <property type="nucleotide sequence ID" value="NZ_BAAAYP010000012.1"/>
</dbReference>
<dbReference type="Proteomes" id="UP001163947">
    <property type="component" value="Chromosome"/>
</dbReference>
<evidence type="ECO:0000256" key="2">
    <source>
        <dbReference type="SAM" id="Phobius"/>
    </source>
</evidence>
<reference evidence="4" key="2">
    <citation type="submission" date="2019-10" db="EMBL/GenBank/DDBJ databases">
        <title>Draft genome sequence of Rhodococcus aetherivorans JCM 14343.</title>
        <authorList>
            <person name="Inoue D."/>
            <person name="Nakazawa M."/>
            <person name="Yamamoto N."/>
            <person name="Sei K."/>
            <person name="Ike M."/>
        </authorList>
    </citation>
    <scope>NUCLEOTIDE SEQUENCE</scope>
    <source>
        <strain evidence="4">JCM 14343</strain>
    </source>
</reference>
<feature type="domain" description="CAAX prenyl protease 2/Lysostaphin resistance protein A-like" evidence="3">
    <location>
        <begin position="145"/>
        <end position="238"/>
    </location>
</feature>
<gene>
    <name evidence="5" type="ORF">OCS65_17575</name>
    <name evidence="4" type="ORF">RAJCM14343_4147</name>
</gene>
<proteinExistence type="predicted"/>
<keyword evidence="2" id="KW-0812">Transmembrane</keyword>
<evidence type="ECO:0000313" key="5">
    <source>
        <dbReference type="EMBL" id="UYF92301.1"/>
    </source>
</evidence>
<keyword evidence="5" id="KW-0482">Metalloprotease</keyword>
<name>A0A059MRU5_9NOCA</name>
<dbReference type="Proteomes" id="UP000325466">
    <property type="component" value="Unassembled WGS sequence"/>
</dbReference>
<feature type="transmembrane region" description="Helical" evidence="2">
    <location>
        <begin position="102"/>
        <end position="129"/>
    </location>
</feature>
<accession>A0A059MRU5</accession>
<reference evidence="5" key="3">
    <citation type="submission" date="2022-09" db="EMBL/GenBank/DDBJ databases">
        <title>The genome sequence of Rhodococcus aetherivorans N1.</title>
        <authorList>
            <person name="Jiang W."/>
        </authorList>
    </citation>
    <scope>NUCLEOTIDE SEQUENCE</scope>
    <source>
        <strain evidence="5">N1</strain>
    </source>
</reference>
<dbReference type="KEGG" id="rav:AAT18_11385"/>
<feature type="transmembrane region" description="Helical" evidence="2">
    <location>
        <begin position="136"/>
        <end position="161"/>
    </location>
</feature>
<feature type="transmembrane region" description="Helical" evidence="2">
    <location>
        <begin position="27"/>
        <end position="50"/>
    </location>
</feature>
<evidence type="ECO:0000256" key="1">
    <source>
        <dbReference type="SAM" id="MobiDB-lite"/>
    </source>
</evidence>
<protein>
    <submittedName>
        <fullName evidence="5">CPBP family intramembrane metalloprotease</fullName>
    </submittedName>
    <submittedName>
        <fullName evidence="4">Probable conserved integral membrane protein</fullName>
    </submittedName>
</protein>
<feature type="transmembrane region" description="Helical" evidence="2">
    <location>
        <begin position="59"/>
        <end position="82"/>
    </location>
</feature>
<keyword evidence="2" id="KW-0472">Membrane</keyword>
<keyword evidence="5" id="KW-0378">Hydrolase</keyword>
<dbReference type="GO" id="GO:0008237">
    <property type="term" value="F:metallopeptidase activity"/>
    <property type="evidence" value="ECO:0007669"/>
    <property type="project" value="UniProtKB-KW"/>
</dbReference>
<accession>A0A0F6Y9M9</accession>
<evidence type="ECO:0000259" key="3">
    <source>
        <dbReference type="Pfam" id="PF02517"/>
    </source>
</evidence>
<keyword evidence="6" id="KW-1185">Reference proteome</keyword>
<accession>N1LZR7</accession>